<dbReference type="CDD" id="cd13880">
    <property type="entry name" value="CuRO_2_MaLCC_like"/>
    <property type="match status" value="1"/>
</dbReference>
<keyword evidence="8" id="KW-0560">Oxidoreductase</keyword>
<evidence type="ECO:0000256" key="13">
    <source>
        <dbReference type="SAM" id="SignalP"/>
    </source>
</evidence>
<dbReference type="Pfam" id="PF00394">
    <property type="entry name" value="Cu-oxidase"/>
    <property type="match status" value="1"/>
</dbReference>
<dbReference type="GO" id="GO:0052716">
    <property type="term" value="F:hydroquinone:oxygen oxidoreductase activity"/>
    <property type="evidence" value="ECO:0007669"/>
    <property type="project" value="UniProtKB-EC"/>
</dbReference>
<dbReference type="FunFam" id="2.60.40.420:FF:000021">
    <property type="entry name" value="Extracellular dihydrogeodin oxidase/laccase"/>
    <property type="match status" value="1"/>
</dbReference>
<keyword evidence="7" id="KW-0677">Repeat</keyword>
<evidence type="ECO:0000256" key="10">
    <source>
        <dbReference type="ARBA" id="ARBA00023157"/>
    </source>
</evidence>
<dbReference type="FunFam" id="2.60.40.420:FF:000038">
    <property type="entry name" value="Extracellular dihydrogeodin oxidase/laccase"/>
    <property type="match status" value="1"/>
</dbReference>
<evidence type="ECO:0000313" key="17">
    <source>
        <dbReference type="EMBL" id="KAF2110533.1"/>
    </source>
</evidence>
<name>A0A6A5YUB4_9PLEO</name>
<evidence type="ECO:0000256" key="1">
    <source>
        <dbReference type="ARBA" id="ARBA00000349"/>
    </source>
</evidence>
<dbReference type="EC" id="1.10.3.2" evidence="4"/>
<dbReference type="InterPro" id="IPR011706">
    <property type="entry name" value="Cu-oxidase_C"/>
</dbReference>
<dbReference type="PANTHER" id="PTHR11709:SF502">
    <property type="entry name" value="MULTICOPPER OXIDASE"/>
    <property type="match status" value="1"/>
</dbReference>
<organism evidence="17 18">
    <name type="scientific">Lophiotrema nucula</name>
    <dbReference type="NCBI Taxonomy" id="690887"/>
    <lineage>
        <taxon>Eukaryota</taxon>
        <taxon>Fungi</taxon>
        <taxon>Dikarya</taxon>
        <taxon>Ascomycota</taxon>
        <taxon>Pezizomycotina</taxon>
        <taxon>Dothideomycetes</taxon>
        <taxon>Pleosporomycetidae</taxon>
        <taxon>Pleosporales</taxon>
        <taxon>Lophiotremataceae</taxon>
        <taxon>Lophiotrema</taxon>
    </lineage>
</organism>
<dbReference type="GO" id="GO:0046274">
    <property type="term" value="P:lignin catabolic process"/>
    <property type="evidence" value="ECO:0007669"/>
    <property type="project" value="UniProtKB-KW"/>
</dbReference>
<evidence type="ECO:0000256" key="2">
    <source>
        <dbReference type="ARBA" id="ARBA00001935"/>
    </source>
</evidence>
<comment type="cofactor">
    <cofactor evidence="2">
        <name>Cu cation</name>
        <dbReference type="ChEBI" id="CHEBI:23378"/>
    </cofactor>
</comment>
<evidence type="ECO:0000256" key="5">
    <source>
        <dbReference type="ARBA" id="ARBA00022723"/>
    </source>
</evidence>
<dbReference type="Gene3D" id="2.60.40.420">
    <property type="entry name" value="Cupredoxins - blue copper proteins"/>
    <property type="match status" value="3"/>
</dbReference>
<feature type="domain" description="Plastocyanin-like" evidence="16">
    <location>
        <begin position="79"/>
        <end position="194"/>
    </location>
</feature>
<dbReference type="InterPro" id="IPR045087">
    <property type="entry name" value="Cu-oxidase_fam"/>
</dbReference>
<evidence type="ECO:0000256" key="4">
    <source>
        <dbReference type="ARBA" id="ARBA00012297"/>
    </source>
</evidence>
<keyword evidence="18" id="KW-1185">Reference proteome</keyword>
<reference evidence="17" key="1">
    <citation type="journal article" date="2020" name="Stud. Mycol.">
        <title>101 Dothideomycetes genomes: a test case for predicting lifestyles and emergence of pathogens.</title>
        <authorList>
            <person name="Haridas S."/>
            <person name="Albert R."/>
            <person name="Binder M."/>
            <person name="Bloem J."/>
            <person name="Labutti K."/>
            <person name="Salamov A."/>
            <person name="Andreopoulos B."/>
            <person name="Baker S."/>
            <person name="Barry K."/>
            <person name="Bills G."/>
            <person name="Bluhm B."/>
            <person name="Cannon C."/>
            <person name="Castanera R."/>
            <person name="Culley D."/>
            <person name="Daum C."/>
            <person name="Ezra D."/>
            <person name="Gonzalez J."/>
            <person name="Henrissat B."/>
            <person name="Kuo A."/>
            <person name="Liang C."/>
            <person name="Lipzen A."/>
            <person name="Lutzoni F."/>
            <person name="Magnuson J."/>
            <person name="Mondo S."/>
            <person name="Nolan M."/>
            <person name="Ohm R."/>
            <person name="Pangilinan J."/>
            <person name="Park H.-J."/>
            <person name="Ramirez L."/>
            <person name="Alfaro M."/>
            <person name="Sun H."/>
            <person name="Tritt A."/>
            <person name="Yoshinaga Y."/>
            <person name="Zwiers L.-H."/>
            <person name="Turgeon B."/>
            <person name="Goodwin S."/>
            <person name="Spatafora J."/>
            <person name="Crous P."/>
            <person name="Grigoriev I."/>
        </authorList>
    </citation>
    <scope>NUCLEOTIDE SEQUENCE</scope>
    <source>
        <strain evidence="17">CBS 627.86</strain>
    </source>
</reference>
<evidence type="ECO:0000256" key="11">
    <source>
        <dbReference type="ARBA" id="ARBA00023180"/>
    </source>
</evidence>
<proteinExistence type="inferred from homology"/>
<dbReference type="InterPro" id="IPR011707">
    <property type="entry name" value="Cu-oxidase-like_N"/>
</dbReference>
<keyword evidence="9" id="KW-0186">Copper</keyword>
<dbReference type="InterPro" id="IPR001117">
    <property type="entry name" value="Cu-oxidase_2nd"/>
</dbReference>
<keyword evidence="10" id="KW-1015">Disulfide bond</keyword>
<evidence type="ECO:0000256" key="8">
    <source>
        <dbReference type="ARBA" id="ARBA00023002"/>
    </source>
</evidence>
<dbReference type="EMBL" id="ML977337">
    <property type="protein sequence ID" value="KAF2110533.1"/>
    <property type="molecule type" value="Genomic_DNA"/>
</dbReference>
<feature type="domain" description="Plastocyanin-like" evidence="15">
    <location>
        <begin position="413"/>
        <end position="534"/>
    </location>
</feature>
<feature type="signal peptide" evidence="13">
    <location>
        <begin position="1"/>
        <end position="20"/>
    </location>
</feature>
<dbReference type="AlphaFoldDB" id="A0A6A5YUB4"/>
<protein>
    <recommendedName>
        <fullName evidence="4">laccase</fullName>
        <ecNumber evidence="4">1.10.3.2</ecNumber>
    </recommendedName>
</protein>
<sequence>MLLHHPILATTAALLSTAAAFPSFFNHGSLPAPKLFPRAACDGNTASTRSEWCDYSIDTDYTSEAPDTGVTREYYLELTDVTVAPDGVSRSAMAVNGSIPGPTLFADWGDTVVVHVTNSLTTSQNGTSIHFHGIRQNYTNDQDGVSSITQCPTAPGESITYTWKALQYGSTWYHSHFALQAWEGIFGGIVINGPATADYDEDLGMLFLNDWDHSTVDELYLSAESSGPPTLDNGLINGTNTYDDGGFRYNVSFTSDTSYRIRLVNAAVDTHWKFMIDNHTMNVIASDLVPITPYNTTVLNIGMGQRYDIIVTADQASAADNFWIRAIPQSACSENSNEGDIRGIVYYGDLVGTPETSAYDYDDSCDDETDNLAPYITKAVSAETISELETAKVSFNSDNLFRWYLNSTTMLVEWEDPTLLQILNGNTTYDTSNAVLELPDAEEWVYVIIQTTLAVPHPIHLHGHDFFVIAQGTGTYSSSTTLNLDNPPRRDTAMLPASGYLVLAFQTDNPGAWLMHCHIGWHTSEGFALQFIERYDEIAGITDSDRLTDTCGTWTTYVTDNSIDQDDSGV</sequence>
<gene>
    <name evidence="17" type="ORF">BDV96DRAFT_615120</name>
</gene>
<keyword evidence="6 13" id="KW-0732">Signal</keyword>
<evidence type="ECO:0000256" key="6">
    <source>
        <dbReference type="ARBA" id="ARBA00022729"/>
    </source>
</evidence>
<keyword evidence="5" id="KW-0479">Metal-binding</keyword>
<dbReference type="PANTHER" id="PTHR11709">
    <property type="entry name" value="MULTI-COPPER OXIDASE"/>
    <property type="match status" value="1"/>
</dbReference>
<dbReference type="CDD" id="cd13854">
    <property type="entry name" value="CuRO_1_MaLCC_like"/>
    <property type="match status" value="1"/>
</dbReference>
<evidence type="ECO:0000256" key="9">
    <source>
        <dbReference type="ARBA" id="ARBA00023008"/>
    </source>
</evidence>
<dbReference type="GO" id="GO:0005507">
    <property type="term" value="F:copper ion binding"/>
    <property type="evidence" value="ECO:0007669"/>
    <property type="project" value="InterPro"/>
</dbReference>
<dbReference type="OrthoDB" id="2121828at2759"/>
<dbReference type="Pfam" id="PF07731">
    <property type="entry name" value="Cu-oxidase_2"/>
    <property type="match status" value="1"/>
</dbReference>
<evidence type="ECO:0000256" key="7">
    <source>
        <dbReference type="ARBA" id="ARBA00022737"/>
    </source>
</evidence>
<dbReference type="Proteomes" id="UP000799770">
    <property type="component" value="Unassembled WGS sequence"/>
</dbReference>
<evidence type="ECO:0000259" key="16">
    <source>
        <dbReference type="Pfam" id="PF07732"/>
    </source>
</evidence>
<dbReference type="FunFam" id="2.60.40.420:FF:000046">
    <property type="entry name" value="Multicopper oxidase"/>
    <property type="match status" value="1"/>
</dbReference>
<dbReference type="InterPro" id="IPR008972">
    <property type="entry name" value="Cupredoxin"/>
</dbReference>
<evidence type="ECO:0000259" key="14">
    <source>
        <dbReference type="Pfam" id="PF00394"/>
    </source>
</evidence>
<keyword evidence="12" id="KW-0439">Lignin degradation</keyword>
<dbReference type="Pfam" id="PF07732">
    <property type="entry name" value="Cu-oxidase_3"/>
    <property type="match status" value="1"/>
</dbReference>
<comment type="similarity">
    <text evidence="3">Belongs to the multicopper oxidase family.</text>
</comment>
<feature type="domain" description="Plastocyanin-like" evidence="14">
    <location>
        <begin position="205"/>
        <end position="344"/>
    </location>
</feature>
<keyword evidence="11" id="KW-0325">Glycoprotein</keyword>
<evidence type="ECO:0000256" key="12">
    <source>
        <dbReference type="ARBA" id="ARBA00023185"/>
    </source>
</evidence>
<accession>A0A6A5YUB4</accession>
<dbReference type="CDD" id="cd13901">
    <property type="entry name" value="CuRO_3_MaLCC_like"/>
    <property type="match status" value="1"/>
</dbReference>
<evidence type="ECO:0000313" key="18">
    <source>
        <dbReference type="Proteomes" id="UP000799770"/>
    </source>
</evidence>
<evidence type="ECO:0000259" key="15">
    <source>
        <dbReference type="Pfam" id="PF07731"/>
    </source>
</evidence>
<evidence type="ECO:0000256" key="3">
    <source>
        <dbReference type="ARBA" id="ARBA00010609"/>
    </source>
</evidence>
<feature type="chain" id="PRO_5025663064" description="laccase" evidence="13">
    <location>
        <begin position="21"/>
        <end position="570"/>
    </location>
</feature>
<comment type="catalytic activity">
    <reaction evidence="1">
        <text>4 hydroquinone + O2 = 4 benzosemiquinone + 2 H2O</text>
        <dbReference type="Rhea" id="RHEA:11276"/>
        <dbReference type="ChEBI" id="CHEBI:15377"/>
        <dbReference type="ChEBI" id="CHEBI:15379"/>
        <dbReference type="ChEBI" id="CHEBI:17594"/>
        <dbReference type="ChEBI" id="CHEBI:17977"/>
        <dbReference type="EC" id="1.10.3.2"/>
    </reaction>
</comment>
<dbReference type="SUPFAM" id="SSF49503">
    <property type="entry name" value="Cupredoxins"/>
    <property type="match status" value="3"/>
</dbReference>